<reference evidence="1 2" key="1">
    <citation type="submission" date="2024-04" db="EMBL/GenBank/DDBJ databases">
        <authorList>
            <consortium name="Genoscope - CEA"/>
            <person name="William W."/>
        </authorList>
    </citation>
    <scope>NUCLEOTIDE SEQUENCE [LARGE SCALE GENOMIC DNA]</scope>
</reference>
<accession>A0AAV2IDK9</accession>
<dbReference type="Proteomes" id="UP001497497">
    <property type="component" value="Unassembled WGS sequence"/>
</dbReference>
<keyword evidence="2" id="KW-1185">Reference proteome</keyword>
<evidence type="ECO:0000313" key="2">
    <source>
        <dbReference type="Proteomes" id="UP001497497"/>
    </source>
</evidence>
<dbReference type="SUPFAM" id="SSF57850">
    <property type="entry name" value="RING/U-box"/>
    <property type="match status" value="1"/>
</dbReference>
<name>A0AAV2IDK9_LYMST</name>
<dbReference type="InterPro" id="IPR013083">
    <property type="entry name" value="Znf_RING/FYVE/PHD"/>
</dbReference>
<evidence type="ECO:0000313" key="1">
    <source>
        <dbReference type="EMBL" id="CAL1543585.1"/>
    </source>
</evidence>
<proteinExistence type="predicted"/>
<feature type="non-terminal residue" evidence="1">
    <location>
        <position position="282"/>
    </location>
</feature>
<feature type="non-terminal residue" evidence="1">
    <location>
        <position position="1"/>
    </location>
</feature>
<organism evidence="1 2">
    <name type="scientific">Lymnaea stagnalis</name>
    <name type="common">Great pond snail</name>
    <name type="synonym">Helix stagnalis</name>
    <dbReference type="NCBI Taxonomy" id="6523"/>
    <lineage>
        <taxon>Eukaryota</taxon>
        <taxon>Metazoa</taxon>
        <taxon>Spiralia</taxon>
        <taxon>Lophotrochozoa</taxon>
        <taxon>Mollusca</taxon>
        <taxon>Gastropoda</taxon>
        <taxon>Heterobranchia</taxon>
        <taxon>Euthyneura</taxon>
        <taxon>Panpulmonata</taxon>
        <taxon>Hygrophila</taxon>
        <taxon>Lymnaeoidea</taxon>
        <taxon>Lymnaeidae</taxon>
        <taxon>Lymnaea</taxon>
    </lineage>
</organism>
<dbReference type="EMBL" id="CAXITT010000563">
    <property type="protein sequence ID" value="CAL1543585.1"/>
    <property type="molecule type" value="Genomic_DNA"/>
</dbReference>
<evidence type="ECO:0008006" key="3">
    <source>
        <dbReference type="Google" id="ProtNLM"/>
    </source>
</evidence>
<dbReference type="AlphaFoldDB" id="A0AAV2IDK9"/>
<protein>
    <recommendedName>
        <fullName evidence="3">RING-type domain-containing protein</fullName>
    </recommendedName>
</protein>
<sequence length="282" mass="32920">ETFDFDNSFFPVELVMSNEEKQIFTAENCSEKSMEIEGFQIKVAESFPPSFVIHHQKPNNGDKEMESYIIGRKLDIKSSSWLISVQGDNCQNDFDVCSKCSISQDSDTDALWELLPKRPNVIICSADKAYSYLQKHHHHKKLQEHNHHMNQEGHHHHMNEEEHHHYINESFEEFEVTYQPSQNDVDKRTFECNVCYLHCDISINSLMLPSCRHMFCLSCWRRHLHHSIGRGATLLTCMGAQCTTRVDVTTAMTILPNTRIKQWLTNVRDKYLQVNPFCAWCP</sequence>
<comment type="caution">
    <text evidence="1">The sequence shown here is derived from an EMBL/GenBank/DDBJ whole genome shotgun (WGS) entry which is preliminary data.</text>
</comment>
<gene>
    <name evidence="1" type="ORF">GSLYS_00017119001</name>
</gene>
<dbReference type="Gene3D" id="3.30.40.10">
    <property type="entry name" value="Zinc/RING finger domain, C3HC4 (zinc finger)"/>
    <property type="match status" value="1"/>
</dbReference>